<dbReference type="AlphaFoldDB" id="D4D4Y9"/>
<evidence type="ECO:0000313" key="2">
    <source>
        <dbReference type="Proteomes" id="UP000008383"/>
    </source>
</evidence>
<keyword evidence="2" id="KW-1185">Reference proteome</keyword>
<sequence length="61" mass="7146">MVEKKKKKKTAKAKAKKRRRCCCVAEDPKLAVHSFILDPCFFCPRRFNNKLARPLPQTWSP</sequence>
<dbReference type="GeneID" id="9582251"/>
<dbReference type="KEGG" id="tve:TRV_02157"/>
<dbReference type="EMBL" id="ACYE01000115">
    <property type="protein sequence ID" value="EFE43087.1"/>
    <property type="molecule type" value="Genomic_DNA"/>
</dbReference>
<name>D4D4Y9_TRIVH</name>
<evidence type="ECO:0000313" key="1">
    <source>
        <dbReference type="EMBL" id="EFE43087.1"/>
    </source>
</evidence>
<comment type="caution">
    <text evidence="1">The sequence shown here is derived from an EMBL/GenBank/DDBJ whole genome shotgun (WGS) entry which is preliminary data.</text>
</comment>
<dbReference type="HOGENOM" id="CLU_2924387_0_0_1"/>
<proteinExistence type="predicted"/>
<dbReference type="RefSeq" id="XP_003023705.1">
    <property type="nucleotide sequence ID" value="XM_003023659.1"/>
</dbReference>
<dbReference type="Proteomes" id="UP000008383">
    <property type="component" value="Unassembled WGS sequence"/>
</dbReference>
<organism evidence="1 2">
    <name type="scientific">Trichophyton verrucosum (strain HKI 0517)</name>
    <dbReference type="NCBI Taxonomy" id="663202"/>
    <lineage>
        <taxon>Eukaryota</taxon>
        <taxon>Fungi</taxon>
        <taxon>Dikarya</taxon>
        <taxon>Ascomycota</taxon>
        <taxon>Pezizomycotina</taxon>
        <taxon>Eurotiomycetes</taxon>
        <taxon>Eurotiomycetidae</taxon>
        <taxon>Onygenales</taxon>
        <taxon>Arthrodermataceae</taxon>
        <taxon>Trichophyton</taxon>
    </lineage>
</organism>
<protein>
    <submittedName>
        <fullName evidence="1">Uncharacterized protein</fullName>
    </submittedName>
</protein>
<gene>
    <name evidence="1" type="ORF">TRV_02157</name>
</gene>
<accession>D4D4Y9</accession>
<reference evidence="2" key="1">
    <citation type="journal article" date="2011" name="Genome Biol.">
        <title>Comparative and functional genomics provide insights into the pathogenicity of dermatophytic fungi.</title>
        <authorList>
            <person name="Burmester A."/>
            <person name="Shelest E."/>
            <person name="Gloeckner G."/>
            <person name="Heddergott C."/>
            <person name="Schindler S."/>
            <person name="Staib P."/>
            <person name="Heidel A."/>
            <person name="Felder M."/>
            <person name="Petzold A."/>
            <person name="Szafranski K."/>
            <person name="Feuermann M."/>
            <person name="Pedruzzi I."/>
            <person name="Priebe S."/>
            <person name="Groth M."/>
            <person name="Winkler R."/>
            <person name="Li W."/>
            <person name="Kniemeyer O."/>
            <person name="Schroeckh V."/>
            <person name="Hertweck C."/>
            <person name="Hube B."/>
            <person name="White T.C."/>
            <person name="Platzer M."/>
            <person name="Guthke R."/>
            <person name="Heitman J."/>
            <person name="Woestemeyer J."/>
            <person name="Zipfel P.F."/>
            <person name="Monod M."/>
            <person name="Brakhage A.A."/>
        </authorList>
    </citation>
    <scope>NUCLEOTIDE SEQUENCE [LARGE SCALE GENOMIC DNA]</scope>
    <source>
        <strain evidence="2">HKI 0517</strain>
    </source>
</reference>